<dbReference type="InterPro" id="IPR001753">
    <property type="entry name" value="Enoyl-CoA_hydra/iso"/>
</dbReference>
<dbReference type="Pfam" id="PF00378">
    <property type="entry name" value="ECH_1"/>
    <property type="match status" value="1"/>
</dbReference>
<dbReference type="GO" id="GO:0016853">
    <property type="term" value="F:isomerase activity"/>
    <property type="evidence" value="ECO:0007669"/>
    <property type="project" value="UniProtKB-KW"/>
</dbReference>
<evidence type="ECO:0000256" key="2">
    <source>
        <dbReference type="ARBA" id="ARBA00023239"/>
    </source>
</evidence>
<organism evidence="4 5">
    <name type="scientific">Kribbella capetownensis</name>
    <dbReference type="NCBI Taxonomy" id="1572659"/>
    <lineage>
        <taxon>Bacteria</taxon>
        <taxon>Bacillati</taxon>
        <taxon>Actinomycetota</taxon>
        <taxon>Actinomycetes</taxon>
        <taxon>Propionibacteriales</taxon>
        <taxon>Kribbellaceae</taxon>
        <taxon>Kribbella</taxon>
    </lineage>
</organism>
<comment type="similarity">
    <text evidence="1 3">Belongs to the enoyl-CoA hydratase/isomerase family.</text>
</comment>
<dbReference type="PROSITE" id="PS00166">
    <property type="entry name" value="ENOYL_COA_HYDRATASE"/>
    <property type="match status" value="1"/>
</dbReference>
<dbReference type="PANTHER" id="PTHR11941">
    <property type="entry name" value="ENOYL-COA HYDRATASE-RELATED"/>
    <property type="match status" value="1"/>
</dbReference>
<dbReference type="Proteomes" id="UP000293342">
    <property type="component" value="Unassembled WGS sequence"/>
</dbReference>
<dbReference type="InterPro" id="IPR018376">
    <property type="entry name" value="Enoyl-CoA_hyd/isom_CS"/>
</dbReference>
<dbReference type="Gene3D" id="3.90.226.10">
    <property type="entry name" value="2-enoyl-CoA Hydratase, Chain A, domain 1"/>
    <property type="match status" value="1"/>
</dbReference>
<keyword evidence="2" id="KW-0456">Lyase</keyword>
<proteinExistence type="inferred from homology"/>
<keyword evidence="4" id="KW-0413">Isomerase</keyword>
<evidence type="ECO:0000313" key="4">
    <source>
        <dbReference type="EMBL" id="TCC52748.1"/>
    </source>
</evidence>
<keyword evidence="5" id="KW-1185">Reference proteome</keyword>
<evidence type="ECO:0000313" key="5">
    <source>
        <dbReference type="Proteomes" id="UP000293342"/>
    </source>
</evidence>
<sequence>MDELGFRVEGGAVARLVIDRVAKRNALTRAMWEVLPGLLAELAADDEVKVLLVTGAGPSFSAGADIGELVSGADPADPMAELRAFNLRAQVALREFPKPTIAVVRGHCIGGGLELAVNCDFRFAARDATFGVTPARIGVVYPPDAIKVLLDLVGPATTKYLLFSGELLSAGEAELKGLVDRVADDPLAAAEAFAATMVSRSQLTIRSAKETVNALLAGTDAEAPALRRYRETIASGELAEGIAAFTAKRSADFPWHRSG</sequence>
<gene>
    <name evidence="4" type="ORF">E0H75_03065</name>
</gene>
<dbReference type="CDD" id="cd06558">
    <property type="entry name" value="crotonase-like"/>
    <property type="match status" value="1"/>
</dbReference>
<dbReference type="SUPFAM" id="SSF52096">
    <property type="entry name" value="ClpP/crotonase"/>
    <property type="match status" value="1"/>
</dbReference>
<reference evidence="4 5" key="1">
    <citation type="submission" date="2019-02" db="EMBL/GenBank/DDBJ databases">
        <title>Kribbella capetownensis sp. nov. and Kribbella speibonae sp. nov., isolated from soil.</title>
        <authorList>
            <person name="Curtis S.M."/>
            <person name="Norton I."/>
            <person name="Everest G.J."/>
            <person name="Meyers P.R."/>
        </authorList>
    </citation>
    <scope>NUCLEOTIDE SEQUENCE [LARGE SCALE GENOMIC DNA]</scope>
    <source>
        <strain evidence="4 5">YM53</strain>
    </source>
</reference>
<name>A0A4R0K4L8_9ACTN</name>
<accession>A0A4R0K4L8</accession>
<dbReference type="RefSeq" id="WP_131511481.1">
    <property type="nucleotide sequence ID" value="NZ_SJKD01000001.1"/>
</dbReference>
<dbReference type="InterPro" id="IPR029045">
    <property type="entry name" value="ClpP/crotonase-like_dom_sf"/>
</dbReference>
<evidence type="ECO:0000256" key="1">
    <source>
        <dbReference type="ARBA" id="ARBA00005254"/>
    </source>
</evidence>
<evidence type="ECO:0000256" key="3">
    <source>
        <dbReference type="RuleBase" id="RU003707"/>
    </source>
</evidence>
<dbReference type="AlphaFoldDB" id="A0A4R0K4L8"/>
<dbReference type="InterPro" id="IPR014748">
    <property type="entry name" value="Enoyl-CoA_hydra_C"/>
</dbReference>
<dbReference type="Gene3D" id="1.10.12.10">
    <property type="entry name" value="Lyase 2-enoyl-coa Hydratase, Chain A, domain 2"/>
    <property type="match status" value="1"/>
</dbReference>
<comment type="caution">
    <text evidence="4">The sequence shown here is derived from an EMBL/GenBank/DDBJ whole genome shotgun (WGS) entry which is preliminary data.</text>
</comment>
<dbReference type="PANTHER" id="PTHR11941:SF127">
    <property type="entry name" value="ENOYL-COA HYDRATASE ECHA18 (ENOYL HYDRASE) (UNSATURATED ACYL-COA HYDRATASE) (CROTONASE)-RELATED"/>
    <property type="match status" value="1"/>
</dbReference>
<dbReference type="OrthoDB" id="4308938at2"/>
<dbReference type="GO" id="GO:0006635">
    <property type="term" value="P:fatty acid beta-oxidation"/>
    <property type="evidence" value="ECO:0007669"/>
    <property type="project" value="TreeGrafter"/>
</dbReference>
<dbReference type="GO" id="GO:0016829">
    <property type="term" value="F:lyase activity"/>
    <property type="evidence" value="ECO:0007669"/>
    <property type="project" value="UniProtKB-KW"/>
</dbReference>
<protein>
    <submittedName>
        <fullName evidence="4">Enoyl-CoA hydratase/isomerase family protein</fullName>
    </submittedName>
</protein>
<dbReference type="EMBL" id="SJKD01000001">
    <property type="protein sequence ID" value="TCC52748.1"/>
    <property type="molecule type" value="Genomic_DNA"/>
</dbReference>